<keyword evidence="1" id="KW-0812">Transmembrane</keyword>
<dbReference type="HOGENOM" id="CLU_755257_0_0_1"/>
<evidence type="ECO:0000313" key="2">
    <source>
        <dbReference type="EMBL" id="CCA15288.1"/>
    </source>
</evidence>
<reference evidence="2" key="1">
    <citation type="journal article" date="2011" name="PLoS Biol.">
        <title>Gene gain and loss during evolution of obligate parasitism in the white rust pathogen of Arabidopsis thaliana.</title>
        <authorList>
            <person name="Kemen E."/>
            <person name="Gardiner A."/>
            <person name="Schultz-Larsen T."/>
            <person name="Kemen A.C."/>
            <person name="Balmuth A.L."/>
            <person name="Robert-Seilaniantz A."/>
            <person name="Bailey K."/>
            <person name="Holub E."/>
            <person name="Studholme D.J."/>
            <person name="Maclean D."/>
            <person name="Jones J.D."/>
        </authorList>
    </citation>
    <scope>NUCLEOTIDE SEQUENCE</scope>
</reference>
<keyword evidence="1" id="KW-0472">Membrane</keyword>
<name>F0W2K2_9STRA</name>
<gene>
    <name evidence="2" type="primary">AlNc14C10G1249</name>
    <name evidence="2" type="ORF">ALNC14_014310</name>
</gene>
<dbReference type="EMBL" id="FR824055">
    <property type="protein sequence ID" value="CCA15288.1"/>
    <property type="molecule type" value="Genomic_DNA"/>
</dbReference>
<reference evidence="2" key="2">
    <citation type="submission" date="2011-02" db="EMBL/GenBank/DDBJ databases">
        <authorList>
            <person name="MacLean D."/>
        </authorList>
    </citation>
    <scope>NUCLEOTIDE SEQUENCE</scope>
</reference>
<accession>F0W2K2</accession>
<protein>
    <submittedName>
        <fullName evidence="2">AlNc14C10G1249 protein</fullName>
    </submittedName>
</protein>
<feature type="transmembrane region" description="Helical" evidence="1">
    <location>
        <begin position="84"/>
        <end position="104"/>
    </location>
</feature>
<feature type="transmembrane region" description="Helical" evidence="1">
    <location>
        <begin position="37"/>
        <end position="63"/>
    </location>
</feature>
<feature type="transmembrane region" description="Helical" evidence="1">
    <location>
        <begin position="223"/>
        <end position="241"/>
    </location>
</feature>
<proteinExistence type="predicted"/>
<keyword evidence="1" id="KW-1133">Transmembrane helix</keyword>
<feature type="transmembrane region" description="Helical" evidence="1">
    <location>
        <begin position="267"/>
        <end position="286"/>
    </location>
</feature>
<dbReference type="AlphaFoldDB" id="F0W2K2"/>
<organism evidence="2">
    <name type="scientific">Albugo laibachii Nc14</name>
    <dbReference type="NCBI Taxonomy" id="890382"/>
    <lineage>
        <taxon>Eukaryota</taxon>
        <taxon>Sar</taxon>
        <taxon>Stramenopiles</taxon>
        <taxon>Oomycota</taxon>
        <taxon>Peronosporomycetes</taxon>
        <taxon>Albuginales</taxon>
        <taxon>Albuginaceae</taxon>
        <taxon>Albugo</taxon>
    </lineage>
</organism>
<feature type="transmembrane region" description="Helical" evidence="1">
    <location>
        <begin position="293"/>
        <end position="313"/>
    </location>
</feature>
<feature type="transmembrane region" description="Helical" evidence="1">
    <location>
        <begin position="124"/>
        <end position="144"/>
    </location>
</feature>
<evidence type="ECO:0000256" key="1">
    <source>
        <dbReference type="SAM" id="Phobius"/>
    </source>
</evidence>
<sequence length="367" mass="40845">MQEIITLLLAITLTAISSSLRYKGIGLYEQESWRKILGVVLFLTGSIVEFITLSLINVALAIATNGLMFCVIEKRLLRDLNKNLTRAIGCLLLISAGLLMLSFDNKPVSGLLEIRSYMHSSPRLVLRNSTITAAAIIVIVAWAIRKPIDASQLCFNGKEIGSKRDEVSKGILLSLIDMEGSNYGDCKCQYTVAAIAGVCSLSSEKCIADRTFHSQNYEQNAKISLYLVSAWLLFALLQAHYMQKCALTASGIEFWSLECKKAKDLFLYYYMYIYTSLSSLLHLVAFSEHRSNHIALGLLGIGLLVFLCGLTYLNPPEDDQDMTQLLEASEGLLVEVEQGEWVEGSKALVDPYTETRGYHPPIRFKLM</sequence>